<evidence type="ECO:0000256" key="9">
    <source>
        <dbReference type="ARBA" id="ARBA00041175"/>
    </source>
</evidence>
<accession>A0A843R0A9</accession>
<evidence type="ECO:0000313" key="13">
    <source>
        <dbReference type="Proteomes" id="UP000466799"/>
    </source>
</evidence>
<dbReference type="RefSeq" id="WP_152728799.1">
    <property type="nucleotide sequence ID" value="NZ_WHJL01000050.1"/>
</dbReference>
<dbReference type="PANTHER" id="PTHR36203">
    <property type="entry name" value="ASCORBATE-SPECIFIC PTS SYSTEM EIIA COMPONENT"/>
    <property type="match status" value="1"/>
</dbReference>
<dbReference type="InterPro" id="IPR016152">
    <property type="entry name" value="PTrfase/Anion_transptr"/>
</dbReference>
<evidence type="ECO:0000256" key="3">
    <source>
        <dbReference type="ARBA" id="ARBA00022490"/>
    </source>
</evidence>
<keyword evidence="4" id="KW-0597">Phosphoprotein</keyword>
<evidence type="ECO:0000256" key="6">
    <source>
        <dbReference type="ARBA" id="ARBA00022683"/>
    </source>
</evidence>
<dbReference type="PROSITE" id="PS51094">
    <property type="entry name" value="PTS_EIIA_TYPE_2"/>
    <property type="match status" value="1"/>
</dbReference>
<proteinExistence type="predicted"/>
<organism evidence="12 13">
    <name type="scientific">Limosilactobacillus fermentum</name>
    <name type="common">Lactobacillus fermentum</name>
    <dbReference type="NCBI Taxonomy" id="1613"/>
    <lineage>
        <taxon>Bacteria</taxon>
        <taxon>Bacillati</taxon>
        <taxon>Bacillota</taxon>
        <taxon>Bacilli</taxon>
        <taxon>Lactobacillales</taxon>
        <taxon>Lactobacillaceae</taxon>
        <taxon>Limosilactobacillus</taxon>
    </lineage>
</organism>
<evidence type="ECO:0000256" key="10">
    <source>
        <dbReference type="ARBA" id="ARBA00042072"/>
    </source>
</evidence>
<evidence type="ECO:0000256" key="7">
    <source>
        <dbReference type="ARBA" id="ARBA00022777"/>
    </source>
</evidence>
<evidence type="ECO:0000256" key="2">
    <source>
        <dbReference type="ARBA" id="ARBA00022448"/>
    </source>
</evidence>
<evidence type="ECO:0000259" key="11">
    <source>
        <dbReference type="PROSITE" id="PS51094"/>
    </source>
</evidence>
<dbReference type="GO" id="GO:0005737">
    <property type="term" value="C:cytoplasm"/>
    <property type="evidence" value="ECO:0007669"/>
    <property type="project" value="UniProtKB-SubCell"/>
</dbReference>
<evidence type="ECO:0000313" key="12">
    <source>
        <dbReference type="EMBL" id="MPQ35458.1"/>
    </source>
</evidence>
<keyword evidence="12" id="KW-0762">Sugar transport</keyword>
<dbReference type="SUPFAM" id="SSF55804">
    <property type="entry name" value="Phoshotransferase/anion transport protein"/>
    <property type="match status" value="1"/>
</dbReference>
<sequence length="147" mass="16229">MALELLTRQTVQILDGTNLGWEEAIERAATPLVEANKIGSDYVQSMVDVVKKQGPYINIGPEIALAHSRPTASVKEIGLALLKTNQDVNLLDDNSHPVKLWFVLAAVDSASHLEVIKELSQLLMQPEKVKQLLSADDVDEILRLVHE</sequence>
<keyword evidence="7" id="KW-0418">Kinase</keyword>
<dbReference type="InterPro" id="IPR002178">
    <property type="entry name" value="PTS_EIIA_type-2_dom"/>
</dbReference>
<comment type="caution">
    <text evidence="12">The sequence shown here is derived from an EMBL/GenBank/DDBJ whole genome shotgun (WGS) entry which is preliminary data.</text>
</comment>
<evidence type="ECO:0000256" key="5">
    <source>
        <dbReference type="ARBA" id="ARBA00022679"/>
    </source>
</evidence>
<dbReference type="CDD" id="cd00211">
    <property type="entry name" value="PTS_IIA_fru"/>
    <property type="match status" value="1"/>
</dbReference>
<dbReference type="Pfam" id="PF00359">
    <property type="entry name" value="PTS_EIIA_2"/>
    <property type="match status" value="1"/>
</dbReference>
<gene>
    <name evidence="12" type="ORF">GC247_06070</name>
</gene>
<dbReference type="PANTHER" id="PTHR36203:SF1">
    <property type="entry name" value="ASCORBATE-SPECIFIC PTS SYSTEM EIIA COMPONENT"/>
    <property type="match status" value="1"/>
</dbReference>
<protein>
    <recommendedName>
        <fullName evidence="9">Ascorbate-specific PTS system EIIA component</fullName>
    </recommendedName>
    <alternativeName>
        <fullName evidence="10">Ascorbate-specific phosphotransferase enzyme IIA component</fullName>
    </alternativeName>
</protein>
<feature type="domain" description="PTS EIIA type-2" evidence="11">
    <location>
        <begin position="4"/>
        <end position="147"/>
    </location>
</feature>
<evidence type="ECO:0000256" key="1">
    <source>
        <dbReference type="ARBA" id="ARBA00004496"/>
    </source>
</evidence>
<dbReference type="Proteomes" id="UP000466799">
    <property type="component" value="Unassembled WGS sequence"/>
</dbReference>
<dbReference type="GO" id="GO:0009401">
    <property type="term" value="P:phosphoenolpyruvate-dependent sugar phosphotransferase system"/>
    <property type="evidence" value="ECO:0007669"/>
    <property type="project" value="UniProtKB-KW"/>
</dbReference>
<evidence type="ECO:0000256" key="8">
    <source>
        <dbReference type="ARBA" id="ARBA00037387"/>
    </source>
</evidence>
<comment type="subcellular location">
    <subcellularLocation>
        <location evidence="1">Cytoplasm</location>
    </subcellularLocation>
</comment>
<dbReference type="Gene3D" id="3.40.930.10">
    <property type="entry name" value="Mannitol-specific EII, Chain A"/>
    <property type="match status" value="1"/>
</dbReference>
<keyword evidence="5" id="KW-0808">Transferase</keyword>
<dbReference type="GO" id="GO:0016301">
    <property type="term" value="F:kinase activity"/>
    <property type="evidence" value="ECO:0007669"/>
    <property type="project" value="UniProtKB-KW"/>
</dbReference>
<keyword evidence="3" id="KW-0963">Cytoplasm</keyword>
<keyword evidence="6" id="KW-0598">Phosphotransferase system</keyword>
<dbReference type="InterPro" id="IPR051351">
    <property type="entry name" value="Ascorbate-PTS_EIIA_comp"/>
</dbReference>
<reference evidence="12 13" key="1">
    <citation type="submission" date="2019-10" db="EMBL/GenBank/DDBJ databases">
        <title>Genome Sequencing and assembly of Lactobacillus fermentum I2, a lactic acid bacteria.</title>
        <authorList>
            <person name="Lopes L.S."/>
            <person name="Persinoti G.F."/>
            <person name="Riano-Pachon D.M."/>
            <person name="Labate C.A."/>
        </authorList>
    </citation>
    <scope>NUCLEOTIDE SEQUENCE [LARGE SCALE GENOMIC DNA]</scope>
    <source>
        <strain evidence="12 13">I2</strain>
    </source>
</reference>
<comment type="function">
    <text evidence="8">The phosphoenolpyruvate-dependent sugar phosphotransferase system (sugar PTS), a major carbohydrate active transport system, catalyzes the phosphorylation of incoming sugar substrates concomitantly with their translocation across the cell membrane. The enzyme II UlaABC PTS system is involved in ascorbate transport.</text>
</comment>
<keyword evidence="2" id="KW-0813">Transport</keyword>
<dbReference type="AlphaFoldDB" id="A0A843R0A9"/>
<dbReference type="EMBL" id="WHJL01000050">
    <property type="protein sequence ID" value="MPQ35458.1"/>
    <property type="molecule type" value="Genomic_DNA"/>
</dbReference>
<evidence type="ECO:0000256" key="4">
    <source>
        <dbReference type="ARBA" id="ARBA00022553"/>
    </source>
</evidence>
<name>A0A843R0A9_LIMFE</name>